<dbReference type="Pfam" id="PF07486">
    <property type="entry name" value="Hydrolase_2"/>
    <property type="match status" value="1"/>
</dbReference>
<evidence type="ECO:0000259" key="1">
    <source>
        <dbReference type="Pfam" id="PF07486"/>
    </source>
</evidence>
<protein>
    <submittedName>
        <fullName evidence="2">Endolysin</fullName>
    </submittedName>
</protein>
<dbReference type="GO" id="GO:0016787">
    <property type="term" value="F:hydrolase activity"/>
    <property type="evidence" value="ECO:0007669"/>
    <property type="project" value="InterPro"/>
</dbReference>
<reference evidence="2" key="1">
    <citation type="submission" date="2024-05" db="EMBL/GenBank/DDBJ databases">
        <authorList>
            <person name="Mugo M.M."/>
            <person name="Musyoki A.M."/>
            <person name="Makumi A.M."/>
            <person name="Mutai I."/>
            <person name="Drechsel O."/>
            <person name="Kering K.K."/>
            <person name="Muturi P."/>
            <person name="Mbae C.K."/>
            <person name="Kariuki S.M."/>
        </authorList>
    </citation>
    <scope>NUCLEOTIDE SEQUENCE</scope>
</reference>
<evidence type="ECO:0000313" key="2">
    <source>
        <dbReference type="EMBL" id="XCH40505.1"/>
    </source>
</evidence>
<gene>
    <name evidence="2" type="ORF">YRYPWZST_CDS0104</name>
</gene>
<sequence>MKNWLISVAFALSLSSTPVLAKESAKKPKVVHLCKKNDTAVNILACNVYMESRGESLKGKMAVAFVTMNRVQRNKFPSSVRKVVFQKSQFSWVGVHSKVTDVKSWKEAKDIAGFVYILKKSPVLYDFVDPTNGSVYYHRENVKPGWRHMMTKQTVIGRHIFYSEGEA</sequence>
<accession>A0AAU8GFL9</accession>
<feature type="domain" description="Cell wall hydrolase SleB" evidence="1">
    <location>
        <begin position="54"/>
        <end position="162"/>
    </location>
</feature>
<organism evidence="2">
    <name type="scientific">Salmonella phage vB_SEnST11_KE23</name>
    <dbReference type="NCBI Taxonomy" id="3161174"/>
    <lineage>
        <taxon>Viruses</taxon>
        <taxon>Duplodnaviria</taxon>
        <taxon>Heunggongvirae</taxon>
        <taxon>Uroviricota</taxon>
        <taxon>Caudoviricetes</taxon>
        <taxon>Vequintavirinae</taxon>
        <taxon>Seunavirus</taxon>
    </lineage>
</organism>
<dbReference type="InterPro" id="IPR042047">
    <property type="entry name" value="SleB_dom1"/>
</dbReference>
<dbReference type="Gene3D" id="1.10.10.2520">
    <property type="entry name" value="Cell wall hydrolase SleB, domain 1"/>
    <property type="match status" value="1"/>
</dbReference>
<dbReference type="EMBL" id="PP856722">
    <property type="protein sequence ID" value="XCH40505.1"/>
    <property type="molecule type" value="Genomic_DNA"/>
</dbReference>
<name>A0AAU8GFL9_9CAUD</name>
<proteinExistence type="predicted"/>
<dbReference type="InterPro" id="IPR011105">
    <property type="entry name" value="Cell_wall_hydrolase_SleB"/>
</dbReference>